<dbReference type="Pfam" id="PF21302">
    <property type="entry name" value="Zn_ribbon_RlmA"/>
    <property type="match status" value="1"/>
</dbReference>
<keyword evidence="1" id="KW-0862">Zinc</keyword>
<dbReference type="Gene3D" id="3.40.50.150">
    <property type="entry name" value="Vaccinia Virus protein VP39"/>
    <property type="match status" value="1"/>
</dbReference>
<dbReference type="PIRSF" id="PIRSF018249">
    <property type="entry name" value="MyrA_prd"/>
    <property type="match status" value="1"/>
</dbReference>
<protein>
    <submittedName>
        <fullName evidence="5">rRNA (Guanine-N1-)-methyltransferase, putative</fullName>
    </submittedName>
</protein>
<proteinExistence type="predicted"/>
<dbReference type="OrthoDB" id="108476at2"/>
<dbReference type="InterPro" id="IPR041698">
    <property type="entry name" value="Methyltransf_25"/>
</dbReference>
<dbReference type="Pfam" id="PF13649">
    <property type="entry name" value="Methyltransf_25"/>
    <property type="match status" value="1"/>
</dbReference>
<dbReference type="InterPro" id="IPR016718">
    <property type="entry name" value="rRNA_m1G-MeTrfase_A_prd"/>
</dbReference>
<dbReference type="Proteomes" id="UP000002171">
    <property type="component" value="Unassembled WGS sequence"/>
</dbReference>
<evidence type="ECO:0000313" key="6">
    <source>
        <dbReference type="Proteomes" id="UP000002171"/>
    </source>
</evidence>
<reference evidence="5 6" key="1">
    <citation type="submission" date="2006-02" db="EMBL/GenBank/DDBJ databases">
        <authorList>
            <person name="Pinhassi J."/>
            <person name="Pedros-Alio C."/>
            <person name="Ferriera S."/>
            <person name="Johnson J."/>
            <person name="Kravitz S."/>
            <person name="Halpern A."/>
            <person name="Remington K."/>
            <person name="Beeson K."/>
            <person name="Tran B."/>
            <person name="Rogers Y.-H."/>
            <person name="Friedman R."/>
            <person name="Venter J.C."/>
        </authorList>
    </citation>
    <scope>NUCLEOTIDE SEQUENCE [LARGE SCALE GENOMIC DNA]</scope>
    <source>
        <strain evidence="5 6">MED92</strain>
    </source>
</reference>
<sequence length="276" mass="30996">MQLSCPVCEAPLVQNDKNLRCEANHSFDAARQGYWNLLLAHKKRSKDPGDNPEMVQARRRFLNNGFYKPLSDKVNQLCAELLSSKPEPCILDMGCGEGYYTDRLQQHLTAHGSSPLITGLDISKHAVKAACSRSKQITWLVASGAATPVPQNSLDLQLVLFSRLMPEALAKPLKSEGYLLVAWPGAKHLLELREAIYESVRESHFDPAATLKDYFSLERTESVNFQFQLNGEEEIDSLLAMTPHGQRLKEEARQRLLNLETLDLTADVNLGIFHRI</sequence>
<feature type="binding site" evidence="2">
    <location>
        <begin position="97"/>
        <end position="98"/>
    </location>
    <ligand>
        <name>S-adenosyl-L-methionine</name>
        <dbReference type="ChEBI" id="CHEBI:59789"/>
    </ligand>
</feature>
<keyword evidence="5" id="KW-0808">Transferase</keyword>
<keyword evidence="1" id="KW-0479">Metal-binding</keyword>
<feature type="binding site" evidence="1">
    <location>
        <position position="8"/>
    </location>
    <ligand>
        <name>Zn(2+)</name>
        <dbReference type="ChEBI" id="CHEBI:29105"/>
    </ligand>
</feature>
<dbReference type="AlphaFoldDB" id="A0A7U8C462"/>
<keyword evidence="6" id="KW-1185">Reference proteome</keyword>
<feature type="binding site" evidence="1">
    <location>
        <position position="25"/>
    </location>
    <ligand>
        <name>Zn(2+)</name>
        <dbReference type="ChEBI" id="CHEBI:29105"/>
    </ligand>
</feature>
<evidence type="ECO:0000259" key="3">
    <source>
        <dbReference type="Pfam" id="PF13649"/>
    </source>
</evidence>
<keyword evidence="5" id="KW-0489">Methyltransferase</keyword>
<feature type="domain" description="23S rRNA (guanine(745)-N(1))-methyltransferase N-terminal" evidence="4">
    <location>
        <begin position="4"/>
        <end position="46"/>
    </location>
</feature>
<dbReference type="SUPFAM" id="SSF53335">
    <property type="entry name" value="S-adenosyl-L-methionine-dependent methyltransferases"/>
    <property type="match status" value="1"/>
</dbReference>
<feature type="domain" description="Methyltransferase" evidence="3">
    <location>
        <begin position="90"/>
        <end position="162"/>
    </location>
</feature>
<gene>
    <name evidence="5" type="ORF">MED92_08460</name>
</gene>
<feature type="binding site" evidence="2">
    <location>
        <position position="67"/>
    </location>
    <ligand>
        <name>S-adenosyl-L-methionine</name>
        <dbReference type="ChEBI" id="CHEBI:59789"/>
    </ligand>
</feature>
<dbReference type="GO" id="GO:0046872">
    <property type="term" value="F:metal ion binding"/>
    <property type="evidence" value="ECO:0007669"/>
    <property type="project" value="UniProtKB-KW"/>
</dbReference>
<feature type="binding site" evidence="2">
    <location>
        <position position="188"/>
    </location>
    <ligand>
        <name>S-adenosyl-L-methionine</name>
        <dbReference type="ChEBI" id="CHEBI:59789"/>
    </ligand>
</feature>
<name>A0A7U8C462_NEPCE</name>
<dbReference type="GO" id="GO:0032259">
    <property type="term" value="P:methylation"/>
    <property type="evidence" value="ECO:0007669"/>
    <property type="project" value="UniProtKB-KW"/>
</dbReference>
<comment type="caution">
    <text evidence="5">The sequence shown here is derived from an EMBL/GenBank/DDBJ whole genome shotgun (WGS) entry which is preliminary data.</text>
</comment>
<organism evidence="5 6">
    <name type="scientific">Neptuniibacter caesariensis</name>
    <dbReference type="NCBI Taxonomy" id="207954"/>
    <lineage>
        <taxon>Bacteria</taxon>
        <taxon>Pseudomonadati</taxon>
        <taxon>Pseudomonadota</taxon>
        <taxon>Gammaproteobacteria</taxon>
        <taxon>Oceanospirillales</taxon>
        <taxon>Oceanospirillaceae</taxon>
        <taxon>Neptuniibacter</taxon>
    </lineage>
</organism>
<feature type="binding site" evidence="1">
    <location>
        <position position="21"/>
    </location>
    <ligand>
        <name>Zn(2+)</name>
        <dbReference type="ChEBI" id="CHEBI:29105"/>
    </ligand>
</feature>
<keyword evidence="2" id="KW-0949">S-adenosyl-L-methionine</keyword>
<evidence type="ECO:0000256" key="2">
    <source>
        <dbReference type="PIRSR" id="PIRSR018249-2"/>
    </source>
</evidence>
<dbReference type="InterPro" id="IPR029063">
    <property type="entry name" value="SAM-dependent_MTases_sf"/>
</dbReference>
<dbReference type="InterPro" id="IPR048647">
    <property type="entry name" value="RlmA_N"/>
</dbReference>
<evidence type="ECO:0000259" key="4">
    <source>
        <dbReference type="Pfam" id="PF21302"/>
    </source>
</evidence>
<feature type="binding site" evidence="1">
    <location>
        <position position="5"/>
    </location>
    <ligand>
        <name>Zn(2+)</name>
        <dbReference type="ChEBI" id="CHEBI:29105"/>
    </ligand>
</feature>
<dbReference type="EMBL" id="AAOW01000032">
    <property type="protein sequence ID" value="EAR59780.1"/>
    <property type="molecule type" value="Genomic_DNA"/>
</dbReference>
<dbReference type="GO" id="GO:0008168">
    <property type="term" value="F:methyltransferase activity"/>
    <property type="evidence" value="ECO:0007669"/>
    <property type="project" value="UniProtKB-KW"/>
</dbReference>
<dbReference type="CDD" id="cd02440">
    <property type="entry name" value="AdoMet_MTases"/>
    <property type="match status" value="1"/>
</dbReference>
<dbReference type="RefSeq" id="WP_007022153.1">
    <property type="nucleotide sequence ID" value="NZ_CH724126.1"/>
</dbReference>
<evidence type="ECO:0000256" key="1">
    <source>
        <dbReference type="PIRSR" id="PIRSR018249-1"/>
    </source>
</evidence>
<accession>A0A7U8C462</accession>
<evidence type="ECO:0000313" key="5">
    <source>
        <dbReference type="EMBL" id="EAR59780.1"/>
    </source>
</evidence>